<evidence type="ECO:0000313" key="5">
    <source>
        <dbReference type="Proteomes" id="UP001165121"/>
    </source>
</evidence>
<feature type="chain" id="PRO_5040942047" evidence="2">
    <location>
        <begin position="16"/>
        <end position="562"/>
    </location>
</feature>
<dbReference type="PROSITE" id="PS00108">
    <property type="entry name" value="PROTEIN_KINASE_ST"/>
    <property type="match status" value="1"/>
</dbReference>
<keyword evidence="1" id="KW-0812">Transmembrane</keyword>
<protein>
    <submittedName>
        <fullName evidence="4">Unnamed protein product</fullName>
    </submittedName>
</protein>
<proteinExistence type="predicted"/>
<comment type="caution">
    <text evidence="4">The sequence shown here is derived from an EMBL/GenBank/DDBJ whole genome shotgun (WGS) entry which is preliminary data.</text>
</comment>
<dbReference type="PANTHER" id="PTHR44329:SF214">
    <property type="entry name" value="PROTEIN KINASE DOMAIN-CONTAINING PROTEIN"/>
    <property type="match status" value="1"/>
</dbReference>
<name>A0A9W6XCQ7_9STRA</name>
<dbReference type="SMART" id="SM00220">
    <property type="entry name" value="S_TKc"/>
    <property type="match status" value="1"/>
</dbReference>
<dbReference type="PANTHER" id="PTHR44329">
    <property type="entry name" value="SERINE/THREONINE-PROTEIN KINASE TNNI3K-RELATED"/>
    <property type="match status" value="1"/>
</dbReference>
<sequence>MYQVLLAVVLTQVFGVWLVEPKFSIQSTYLGDSCGETPYAITVWPNETCSTSSCDSYDLFEGSRTVNANMMTMDCASDYQQVIQVMRDKFDNSPYLLQMLHTDENCTEFSMAFGYPAMGACVGAYNESDGLYAVASLYTNGSAALALYLERTCFSNQKYMATFVDKEALSDHTCTIDWFRWYSSNDAKLSDGAAPIPPARPSSSLSSGTIVGIGLGAFGFAIVFVVAIVFRRRQSRARAMYKHGQFEQSLTPTNVDSLEAVLRGQTGLWNDDVITAKRIPRDKVITKERISRGSFGEVYVGVYNEKKVAVKMLLASMQGTIRHVNDFLAEAKMTATMDHPHIVTFVGVAWDSLSDICVVLEFMEGGELRNLLDKYEKENHPIGFNRQKATIALEVCHALTYLHSLSPSVIHRDLKSRNILLSSDLKAKLSDFGISRERLDRTMTAGVGTSLWMAPEVLLGERYDEKADVFSFGVVLSELDVHSMPYERAKRENLDSNGNPIPDSLLLSRVALGIVKVEFSDASPSAIRKLGRACTSVYPTERPTAAQALYKLQKILAKKKLV</sequence>
<feature type="signal peptide" evidence="2">
    <location>
        <begin position="1"/>
        <end position="15"/>
    </location>
</feature>
<accession>A0A9W6XCQ7</accession>
<organism evidence="4 5">
    <name type="scientific">Phytophthora fragariaefolia</name>
    <dbReference type="NCBI Taxonomy" id="1490495"/>
    <lineage>
        <taxon>Eukaryota</taxon>
        <taxon>Sar</taxon>
        <taxon>Stramenopiles</taxon>
        <taxon>Oomycota</taxon>
        <taxon>Peronosporomycetes</taxon>
        <taxon>Peronosporales</taxon>
        <taxon>Peronosporaceae</taxon>
        <taxon>Phytophthora</taxon>
    </lineage>
</organism>
<dbReference type="GO" id="GO:0005524">
    <property type="term" value="F:ATP binding"/>
    <property type="evidence" value="ECO:0007669"/>
    <property type="project" value="InterPro"/>
</dbReference>
<evidence type="ECO:0000256" key="1">
    <source>
        <dbReference type="SAM" id="Phobius"/>
    </source>
</evidence>
<feature type="transmembrane region" description="Helical" evidence="1">
    <location>
        <begin position="210"/>
        <end position="230"/>
    </location>
</feature>
<dbReference type="Gene3D" id="3.30.200.20">
    <property type="entry name" value="Phosphorylase Kinase, domain 1"/>
    <property type="match status" value="1"/>
</dbReference>
<evidence type="ECO:0000313" key="4">
    <source>
        <dbReference type="EMBL" id="GMF35944.1"/>
    </source>
</evidence>
<keyword evidence="1" id="KW-0472">Membrane</keyword>
<dbReference type="InterPro" id="IPR008271">
    <property type="entry name" value="Ser/Thr_kinase_AS"/>
</dbReference>
<gene>
    <name evidence="4" type="ORF">Pfra01_000965500</name>
</gene>
<dbReference type="OrthoDB" id="4062651at2759"/>
<keyword evidence="1" id="KW-1133">Transmembrane helix</keyword>
<dbReference type="Pfam" id="PF00069">
    <property type="entry name" value="Pkinase"/>
    <property type="match status" value="1"/>
</dbReference>
<dbReference type="SUPFAM" id="SSF56112">
    <property type="entry name" value="Protein kinase-like (PK-like)"/>
    <property type="match status" value="1"/>
</dbReference>
<dbReference type="InterPro" id="IPR000719">
    <property type="entry name" value="Prot_kinase_dom"/>
</dbReference>
<keyword evidence="5" id="KW-1185">Reference proteome</keyword>
<dbReference type="Proteomes" id="UP001165121">
    <property type="component" value="Unassembled WGS sequence"/>
</dbReference>
<keyword evidence="2" id="KW-0732">Signal</keyword>
<dbReference type="Gene3D" id="1.10.510.10">
    <property type="entry name" value="Transferase(Phosphotransferase) domain 1"/>
    <property type="match status" value="1"/>
</dbReference>
<dbReference type="EMBL" id="BSXT01000903">
    <property type="protein sequence ID" value="GMF35944.1"/>
    <property type="molecule type" value="Genomic_DNA"/>
</dbReference>
<dbReference type="PROSITE" id="PS50011">
    <property type="entry name" value="PROTEIN_KINASE_DOM"/>
    <property type="match status" value="1"/>
</dbReference>
<dbReference type="GO" id="GO:0004674">
    <property type="term" value="F:protein serine/threonine kinase activity"/>
    <property type="evidence" value="ECO:0007669"/>
    <property type="project" value="TreeGrafter"/>
</dbReference>
<evidence type="ECO:0000256" key="2">
    <source>
        <dbReference type="SAM" id="SignalP"/>
    </source>
</evidence>
<dbReference type="CDD" id="cd21699">
    <property type="entry name" value="JMTM_APP_like"/>
    <property type="match status" value="1"/>
</dbReference>
<reference evidence="4" key="1">
    <citation type="submission" date="2023-04" db="EMBL/GenBank/DDBJ databases">
        <title>Phytophthora fragariaefolia NBRC 109709.</title>
        <authorList>
            <person name="Ichikawa N."/>
            <person name="Sato H."/>
            <person name="Tonouchi N."/>
        </authorList>
    </citation>
    <scope>NUCLEOTIDE SEQUENCE</scope>
    <source>
        <strain evidence="4">NBRC 109709</strain>
    </source>
</reference>
<feature type="domain" description="Protein kinase" evidence="3">
    <location>
        <begin position="284"/>
        <end position="556"/>
    </location>
</feature>
<dbReference type="InterPro" id="IPR051681">
    <property type="entry name" value="Ser/Thr_Kinases-Pseudokinases"/>
</dbReference>
<dbReference type="InterPro" id="IPR011009">
    <property type="entry name" value="Kinase-like_dom_sf"/>
</dbReference>
<evidence type="ECO:0000259" key="3">
    <source>
        <dbReference type="PROSITE" id="PS50011"/>
    </source>
</evidence>
<dbReference type="AlphaFoldDB" id="A0A9W6XCQ7"/>